<organism evidence="2 3">
    <name type="scientific">Candidatus Roizmanbacteria bacterium RIFCSPLOWO2_02_FULL_36_11</name>
    <dbReference type="NCBI Taxonomy" id="1802071"/>
    <lineage>
        <taxon>Bacteria</taxon>
        <taxon>Candidatus Roizmaniibacteriota</taxon>
    </lineage>
</organism>
<evidence type="ECO:0000313" key="3">
    <source>
        <dbReference type="Proteomes" id="UP000177418"/>
    </source>
</evidence>
<proteinExistence type="predicted"/>
<accession>A0A1F7JC77</accession>
<evidence type="ECO:0000313" key="2">
    <source>
        <dbReference type="EMBL" id="OGK53203.1"/>
    </source>
</evidence>
<keyword evidence="1" id="KW-0812">Transmembrane</keyword>
<keyword evidence="1" id="KW-1133">Transmembrane helix</keyword>
<gene>
    <name evidence="2" type="ORF">A3H78_02610</name>
</gene>
<sequence>MFLAQPTKSIEDIFGKITPPPGPSMLYGDPFVALGAFFGTLLNIVLIVFGIVMLVYMIWGALDWTTSEGDKERLEKARAKIVNAILGILILVVALTLFSLITGNVLGIIKRGPNGWEFKIPIIPKKCPGYCAKSDATGIACGLGYTEDSSYDDCIDLGQVCCKSK</sequence>
<feature type="transmembrane region" description="Helical" evidence="1">
    <location>
        <begin position="31"/>
        <end position="60"/>
    </location>
</feature>
<dbReference type="Proteomes" id="UP000177418">
    <property type="component" value="Unassembled WGS sequence"/>
</dbReference>
<dbReference type="EMBL" id="MGAV01000022">
    <property type="protein sequence ID" value="OGK53203.1"/>
    <property type="molecule type" value="Genomic_DNA"/>
</dbReference>
<protein>
    <submittedName>
        <fullName evidence="2">Uncharacterized protein</fullName>
    </submittedName>
</protein>
<name>A0A1F7JC77_9BACT</name>
<keyword evidence="1" id="KW-0472">Membrane</keyword>
<evidence type="ECO:0000256" key="1">
    <source>
        <dbReference type="SAM" id="Phobius"/>
    </source>
</evidence>
<comment type="caution">
    <text evidence="2">The sequence shown here is derived from an EMBL/GenBank/DDBJ whole genome shotgun (WGS) entry which is preliminary data.</text>
</comment>
<feature type="transmembrane region" description="Helical" evidence="1">
    <location>
        <begin position="81"/>
        <end position="101"/>
    </location>
</feature>
<dbReference type="AlphaFoldDB" id="A0A1F7JC77"/>
<reference evidence="2 3" key="1">
    <citation type="journal article" date="2016" name="Nat. Commun.">
        <title>Thousands of microbial genomes shed light on interconnected biogeochemical processes in an aquifer system.</title>
        <authorList>
            <person name="Anantharaman K."/>
            <person name="Brown C.T."/>
            <person name="Hug L.A."/>
            <person name="Sharon I."/>
            <person name="Castelle C.J."/>
            <person name="Probst A.J."/>
            <person name="Thomas B.C."/>
            <person name="Singh A."/>
            <person name="Wilkins M.J."/>
            <person name="Karaoz U."/>
            <person name="Brodie E.L."/>
            <person name="Williams K.H."/>
            <person name="Hubbard S.S."/>
            <person name="Banfield J.F."/>
        </authorList>
    </citation>
    <scope>NUCLEOTIDE SEQUENCE [LARGE SCALE GENOMIC DNA]</scope>
</reference>